<keyword evidence="2" id="KW-0813">Transport</keyword>
<keyword evidence="4" id="KW-0547">Nucleotide-binding</keyword>
<comment type="catalytic activity">
    <reaction evidence="8">
        <text>a polar amino acid(out) + ATP + H2O = a polar amino acid(in) + ADP + phosphate + H(+)</text>
        <dbReference type="Rhea" id="RHEA:14673"/>
        <dbReference type="ChEBI" id="CHEBI:15377"/>
        <dbReference type="ChEBI" id="CHEBI:15378"/>
        <dbReference type="ChEBI" id="CHEBI:30616"/>
        <dbReference type="ChEBI" id="CHEBI:43474"/>
        <dbReference type="ChEBI" id="CHEBI:62031"/>
        <dbReference type="ChEBI" id="CHEBI:456216"/>
        <dbReference type="EC" id="7.4.2.1"/>
    </reaction>
    <physiologicalReaction direction="left-to-right" evidence="8">
        <dbReference type="Rhea" id="RHEA:14674"/>
    </physiologicalReaction>
</comment>
<evidence type="ECO:0000256" key="2">
    <source>
        <dbReference type="ARBA" id="ARBA00022448"/>
    </source>
</evidence>
<dbReference type="PIRSF" id="PIRSF039085">
    <property type="entry name" value="ABC_ATPase_HisP"/>
    <property type="match status" value="1"/>
</dbReference>
<protein>
    <recommendedName>
        <fullName evidence="7">ABC-type polar-amino-acid transporter</fullName>
        <ecNumber evidence="7">7.4.2.1</ecNumber>
    </recommendedName>
</protein>
<dbReference type="FunFam" id="3.40.50.300:FF:000020">
    <property type="entry name" value="Amino acid ABC transporter ATP-binding component"/>
    <property type="match status" value="1"/>
</dbReference>
<evidence type="ECO:0000256" key="8">
    <source>
        <dbReference type="ARBA" id="ARBA00047624"/>
    </source>
</evidence>
<dbReference type="GO" id="GO:0015426">
    <property type="term" value="F:ATPase-coupled polar amino acid-transporter activity"/>
    <property type="evidence" value="ECO:0007669"/>
    <property type="project" value="UniProtKB-EC"/>
</dbReference>
<dbReference type="OrthoDB" id="4283894at2"/>
<comment type="caution">
    <text evidence="10">The sequence shown here is derived from an EMBL/GenBank/DDBJ whole genome shotgun (WGS) entry which is preliminary data.</text>
</comment>
<proteinExistence type="predicted"/>
<evidence type="ECO:0000313" key="11">
    <source>
        <dbReference type="Proteomes" id="UP000321484"/>
    </source>
</evidence>
<accession>A0A511YYI7</accession>
<dbReference type="InterPro" id="IPR003439">
    <property type="entry name" value="ABC_transporter-like_ATP-bd"/>
</dbReference>
<keyword evidence="5 10" id="KW-0067">ATP-binding</keyword>
<dbReference type="SMART" id="SM00382">
    <property type="entry name" value="AAA"/>
    <property type="match status" value="1"/>
</dbReference>
<evidence type="ECO:0000256" key="6">
    <source>
        <dbReference type="ARBA" id="ARBA00023136"/>
    </source>
</evidence>
<dbReference type="InterPro" id="IPR050086">
    <property type="entry name" value="MetN_ABC_transporter-like"/>
</dbReference>
<dbReference type="EMBL" id="BJYK01000005">
    <property type="protein sequence ID" value="GEN80254.1"/>
    <property type="molecule type" value="Genomic_DNA"/>
</dbReference>
<evidence type="ECO:0000259" key="9">
    <source>
        <dbReference type="PROSITE" id="PS50893"/>
    </source>
</evidence>
<evidence type="ECO:0000256" key="3">
    <source>
        <dbReference type="ARBA" id="ARBA00022475"/>
    </source>
</evidence>
<keyword evidence="6" id="KW-0472">Membrane</keyword>
<dbReference type="SUPFAM" id="SSF52540">
    <property type="entry name" value="P-loop containing nucleoside triphosphate hydrolases"/>
    <property type="match status" value="1"/>
</dbReference>
<dbReference type="PROSITE" id="PS50893">
    <property type="entry name" value="ABC_TRANSPORTER_2"/>
    <property type="match status" value="1"/>
</dbReference>
<dbReference type="PANTHER" id="PTHR43166">
    <property type="entry name" value="AMINO ACID IMPORT ATP-BINDING PROTEIN"/>
    <property type="match status" value="1"/>
</dbReference>
<dbReference type="InterPro" id="IPR017871">
    <property type="entry name" value="ABC_transporter-like_CS"/>
</dbReference>
<reference evidence="10 11" key="1">
    <citation type="submission" date="2019-07" db="EMBL/GenBank/DDBJ databases">
        <title>Whole genome shotgun sequence of Actinotalea fermentans NBRC 105374.</title>
        <authorList>
            <person name="Hosoyama A."/>
            <person name="Uohara A."/>
            <person name="Ohji S."/>
            <person name="Ichikawa N."/>
        </authorList>
    </citation>
    <scope>NUCLEOTIDE SEQUENCE [LARGE SCALE GENOMIC DNA]</scope>
    <source>
        <strain evidence="10 11">NBRC 105374</strain>
    </source>
</reference>
<feature type="domain" description="ABC transporter" evidence="9">
    <location>
        <begin position="18"/>
        <end position="257"/>
    </location>
</feature>
<dbReference type="CDD" id="cd03262">
    <property type="entry name" value="ABC_HisP_GlnQ"/>
    <property type="match status" value="1"/>
</dbReference>
<dbReference type="Pfam" id="PF00005">
    <property type="entry name" value="ABC_tran"/>
    <property type="match status" value="1"/>
</dbReference>
<dbReference type="GO" id="GO:0016887">
    <property type="term" value="F:ATP hydrolysis activity"/>
    <property type="evidence" value="ECO:0007669"/>
    <property type="project" value="InterPro"/>
</dbReference>
<organism evidence="10 11">
    <name type="scientific">Actinotalea fermentans</name>
    <dbReference type="NCBI Taxonomy" id="43671"/>
    <lineage>
        <taxon>Bacteria</taxon>
        <taxon>Bacillati</taxon>
        <taxon>Actinomycetota</taxon>
        <taxon>Actinomycetes</taxon>
        <taxon>Micrococcales</taxon>
        <taxon>Cellulomonadaceae</taxon>
        <taxon>Actinotalea</taxon>
    </lineage>
</organism>
<sequence length="264" mass="28706">MSPTDPGAGRAADGPALLAVTGLRKSFGTHEVLRAVDLTVHTGEVVAIIGASGSGKTTVLRCLNGLEVADAGRVEVHGSLAVDFATSPDRRQLNALRDRSAMVFQHYNLFPHKTVLENVTEGPIVVQRRPVREAREDALALLARVGLADRADAYPFQLSGGQQQRVGIVRALALRPDLLLFDEPTSALDPELVGDVLTLMRDLAAEGWTMVVVTHELQFAREVAHRVVFLDEGAVLEEGPARQVLTDPAQERTRQFIRRLLHPL</sequence>
<dbReference type="Proteomes" id="UP000321484">
    <property type="component" value="Unassembled WGS sequence"/>
</dbReference>
<dbReference type="PROSITE" id="PS00211">
    <property type="entry name" value="ABC_TRANSPORTER_1"/>
    <property type="match status" value="1"/>
</dbReference>
<keyword evidence="11" id="KW-1185">Reference proteome</keyword>
<dbReference type="AlphaFoldDB" id="A0A511YYI7"/>
<dbReference type="PANTHER" id="PTHR43166:SF35">
    <property type="entry name" value="L-CYSTINE IMPORT ATP-BINDING PROTEIN TCYN"/>
    <property type="match status" value="1"/>
</dbReference>
<dbReference type="InterPro" id="IPR027417">
    <property type="entry name" value="P-loop_NTPase"/>
</dbReference>
<comment type="subcellular location">
    <subcellularLocation>
        <location evidence="1">Cell membrane</location>
        <topology evidence="1">Peripheral membrane protein</topology>
    </subcellularLocation>
</comment>
<dbReference type="InterPro" id="IPR003593">
    <property type="entry name" value="AAA+_ATPase"/>
</dbReference>
<keyword evidence="3" id="KW-1003">Cell membrane</keyword>
<gene>
    <name evidence="10" type="primary">tcyC</name>
    <name evidence="10" type="ORF">AFE02nite_19880</name>
</gene>
<evidence type="ECO:0000256" key="1">
    <source>
        <dbReference type="ARBA" id="ARBA00004202"/>
    </source>
</evidence>
<dbReference type="GO" id="GO:0005524">
    <property type="term" value="F:ATP binding"/>
    <property type="evidence" value="ECO:0007669"/>
    <property type="project" value="UniProtKB-KW"/>
</dbReference>
<dbReference type="InterPro" id="IPR030679">
    <property type="entry name" value="ABC_ATPase_HisP-typ"/>
</dbReference>
<name>A0A511YYI7_9CELL</name>
<dbReference type="Gene3D" id="3.40.50.300">
    <property type="entry name" value="P-loop containing nucleotide triphosphate hydrolases"/>
    <property type="match status" value="1"/>
</dbReference>
<dbReference type="EC" id="7.4.2.1" evidence="7"/>
<evidence type="ECO:0000313" key="10">
    <source>
        <dbReference type="EMBL" id="GEN80254.1"/>
    </source>
</evidence>
<evidence type="ECO:0000256" key="7">
    <source>
        <dbReference type="ARBA" id="ARBA00038850"/>
    </source>
</evidence>
<evidence type="ECO:0000256" key="4">
    <source>
        <dbReference type="ARBA" id="ARBA00022741"/>
    </source>
</evidence>
<dbReference type="RefSeq" id="WP_034243209.1">
    <property type="nucleotide sequence ID" value="NZ_BJYK01000005.1"/>
</dbReference>
<evidence type="ECO:0000256" key="5">
    <source>
        <dbReference type="ARBA" id="ARBA00022840"/>
    </source>
</evidence>
<dbReference type="GO" id="GO:0005886">
    <property type="term" value="C:plasma membrane"/>
    <property type="evidence" value="ECO:0007669"/>
    <property type="project" value="UniProtKB-SubCell"/>
</dbReference>